<name>A0A941EDK6_9ACTN</name>
<sequence length="327" mass="36439">MKVARAVRAGGRRKRTRTTRAPRRRPTGAPLAAWCTNTFECLAMMLRPGNAGSNTASEHIAVLGDPLGQLPRGHRRRILIRLDGAGASHALLEHLLSLSTARRKVAFTSGFTITAAEEAAIADLPEHAWVHAVEQDGSIDPVAQVAELTGLWRRTGWPDGLRFIARRVKPTRRHAKKLTEFEKATGWRYQLVVTNIKDLGRGVPGSHHVFFLDTLHRQHAVVEDRVRTEKATGIRTLPFHGYARNQAWLLAANLAADLLAYLQLLGLDEHRELAAAEPETLRTTILHIPARLVTHARRRILKIEQTWPWAHAVIEAWERLGAIPAPA</sequence>
<feature type="compositionally biased region" description="Basic residues" evidence="1">
    <location>
        <begin position="10"/>
        <end position="26"/>
    </location>
</feature>
<dbReference type="EMBL" id="JAGSOH010000059">
    <property type="protein sequence ID" value="MBR7828532.1"/>
    <property type="molecule type" value="Genomic_DNA"/>
</dbReference>
<comment type="caution">
    <text evidence="3">The sequence shown here is derived from an EMBL/GenBank/DDBJ whole genome shotgun (WGS) entry which is preliminary data.</text>
</comment>
<dbReference type="Pfam" id="PF13701">
    <property type="entry name" value="DDE_Tnp_1_4"/>
    <property type="match status" value="1"/>
</dbReference>
<gene>
    <name evidence="3" type="ORF">KDK95_19630</name>
</gene>
<proteinExistence type="predicted"/>
<evidence type="ECO:0000259" key="2">
    <source>
        <dbReference type="Pfam" id="PF13701"/>
    </source>
</evidence>
<evidence type="ECO:0000256" key="1">
    <source>
        <dbReference type="SAM" id="MobiDB-lite"/>
    </source>
</evidence>
<dbReference type="InterPro" id="IPR025668">
    <property type="entry name" value="Tnp_DDE_dom"/>
</dbReference>
<accession>A0A941EDK6</accession>
<feature type="domain" description="Transposase DDE" evidence="2">
    <location>
        <begin position="29"/>
        <end position="321"/>
    </location>
</feature>
<organism evidence="3 4">
    <name type="scientific">Actinospica acidithermotolerans</name>
    <dbReference type="NCBI Taxonomy" id="2828514"/>
    <lineage>
        <taxon>Bacteria</taxon>
        <taxon>Bacillati</taxon>
        <taxon>Actinomycetota</taxon>
        <taxon>Actinomycetes</taxon>
        <taxon>Catenulisporales</taxon>
        <taxon>Actinospicaceae</taxon>
        <taxon>Actinospica</taxon>
    </lineage>
</organism>
<feature type="region of interest" description="Disordered" evidence="1">
    <location>
        <begin position="1"/>
        <end position="29"/>
    </location>
</feature>
<dbReference type="RefSeq" id="WP_212519667.1">
    <property type="nucleotide sequence ID" value="NZ_JAGSOH010000059.1"/>
</dbReference>
<dbReference type="Proteomes" id="UP000676325">
    <property type="component" value="Unassembled WGS sequence"/>
</dbReference>
<evidence type="ECO:0000313" key="4">
    <source>
        <dbReference type="Proteomes" id="UP000676325"/>
    </source>
</evidence>
<reference evidence="3" key="1">
    <citation type="submission" date="2021-04" db="EMBL/GenBank/DDBJ databases">
        <title>Genome based classification of Actinospica acidithermotolerans sp. nov., an actinobacterium isolated from an Indonesian hot spring.</title>
        <authorList>
            <person name="Kusuma A.B."/>
            <person name="Putra K.E."/>
            <person name="Nafisah S."/>
            <person name="Loh J."/>
            <person name="Nouioui I."/>
            <person name="Goodfellow M."/>
        </authorList>
    </citation>
    <scope>NUCLEOTIDE SEQUENCE</scope>
    <source>
        <strain evidence="3">MGRD01-02</strain>
    </source>
</reference>
<evidence type="ECO:0000313" key="3">
    <source>
        <dbReference type="EMBL" id="MBR7828532.1"/>
    </source>
</evidence>
<protein>
    <submittedName>
        <fullName evidence="3">Transposase</fullName>
    </submittedName>
</protein>
<dbReference type="AlphaFoldDB" id="A0A941EDK6"/>
<keyword evidence="4" id="KW-1185">Reference proteome</keyword>